<dbReference type="CDD" id="cd06225">
    <property type="entry name" value="HAMP"/>
    <property type="match status" value="1"/>
</dbReference>
<evidence type="ECO:0000256" key="2">
    <source>
        <dbReference type="ARBA" id="ARBA00029447"/>
    </source>
</evidence>
<evidence type="ECO:0000256" key="3">
    <source>
        <dbReference type="PROSITE-ProRule" id="PRU00284"/>
    </source>
</evidence>
<organism evidence="8 9">
    <name type="scientific">Hyalangium rubrum</name>
    <dbReference type="NCBI Taxonomy" id="3103134"/>
    <lineage>
        <taxon>Bacteria</taxon>
        <taxon>Pseudomonadati</taxon>
        <taxon>Myxococcota</taxon>
        <taxon>Myxococcia</taxon>
        <taxon>Myxococcales</taxon>
        <taxon>Cystobacterineae</taxon>
        <taxon>Archangiaceae</taxon>
        <taxon>Hyalangium</taxon>
    </lineage>
</organism>
<feature type="transmembrane region" description="Helical" evidence="5">
    <location>
        <begin position="324"/>
        <end position="343"/>
    </location>
</feature>
<dbReference type="Proteomes" id="UP001291309">
    <property type="component" value="Unassembled WGS sequence"/>
</dbReference>
<dbReference type="SMART" id="SM00304">
    <property type="entry name" value="HAMP"/>
    <property type="match status" value="1"/>
</dbReference>
<comment type="caution">
    <text evidence="8">The sequence shown here is derived from an EMBL/GenBank/DDBJ whole genome shotgun (WGS) entry which is preliminary data.</text>
</comment>
<dbReference type="PROSITE" id="PS50111">
    <property type="entry name" value="CHEMOTAXIS_TRANSDUC_2"/>
    <property type="match status" value="1"/>
</dbReference>
<evidence type="ECO:0000259" key="7">
    <source>
        <dbReference type="PROSITE" id="PS50885"/>
    </source>
</evidence>
<evidence type="ECO:0000256" key="1">
    <source>
        <dbReference type="ARBA" id="ARBA00022500"/>
    </source>
</evidence>
<dbReference type="InterPro" id="IPR003660">
    <property type="entry name" value="HAMP_dom"/>
</dbReference>
<evidence type="ECO:0000313" key="8">
    <source>
        <dbReference type="EMBL" id="MDY7226150.1"/>
    </source>
</evidence>
<dbReference type="CDD" id="cd12913">
    <property type="entry name" value="PDC1_MCP_like"/>
    <property type="match status" value="1"/>
</dbReference>
<evidence type="ECO:0000313" key="9">
    <source>
        <dbReference type="Proteomes" id="UP001291309"/>
    </source>
</evidence>
<reference evidence="8 9" key="1">
    <citation type="submission" date="2023-12" db="EMBL/GenBank/DDBJ databases">
        <title>the genome sequence of Hyalangium sp. s54d21.</title>
        <authorList>
            <person name="Zhang X."/>
        </authorList>
    </citation>
    <scope>NUCLEOTIDE SEQUENCE [LARGE SCALE GENOMIC DNA]</scope>
    <source>
        <strain evidence="9">s54d21</strain>
    </source>
</reference>
<name>A0ABU5H211_9BACT</name>
<keyword evidence="3" id="KW-0807">Transducer</keyword>
<evidence type="ECO:0000256" key="5">
    <source>
        <dbReference type="SAM" id="Phobius"/>
    </source>
</evidence>
<feature type="transmembrane region" description="Helical" evidence="5">
    <location>
        <begin position="12"/>
        <end position="30"/>
    </location>
</feature>
<dbReference type="SUPFAM" id="SSF58104">
    <property type="entry name" value="Methyl-accepting chemotaxis protein (MCP) signaling domain"/>
    <property type="match status" value="1"/>
</dbReference>
<dbReference type="PRINTS" id="PR00260">
    <property type="entry name" value="CHEMTRNSDUCR"/>
</dbReference>
<feature type="compositionally biased region" description="Basic and acidic residues" evidence="4">
    <location>
        <begin position="671"/>
        <end position="684"/>
    </location>
</feature>
<evidence type="ECO:0000256" key="4">
    <source>
        <dbReference type="SAM" id="MobiDB-lite"/>
    </source>
</evidence>
<dbReference type="Gene3D" id="1.10.287.950">
    <property type="entry name" value="Methyl-accepting chemotaxis protein"/>
    <property type="match status" value="1"/>
</dbReference>
<feature type="region of interest" description="Disordered" evidence="4">
    <location>
        <begin position="633"/>
        <end position="684"/>
    </location>
</feature>
<keyword evidence="9" id="KW-1185">Reference proteome</keyword>
<comment type="similarity">
    <text evidence="2">Belongs to the methyl-accepting chemotaxis (MCP) protein family.</text>
</comment>
<dbReference type="PANTHER" id="PTHR43531">
    <property type="entry name" value="PROTEIN ICFG"/>
    <property type="match status" value="1"/>
</dbReference>
<proteinExistence type="inferred from homology"/>
<dbReference type="Pfam" id="PF22673">
    <property type="entry name" value="MCP-like_PDC_1"/>
    <property type="match status" value="1"/>
</dbReference>
<dbReference type="Gene3D" id="3.30.450.20">
    <property type="entry name" value="PAS domain"/>
    <property type="match status" value="2"/>
</dbReference>
<dbReference type="SMART" id="SM00283">
    <property type="entry name" value="MA"/>
    <property type="match status" value="1"/>
</dbReference>
<dbReference type="InterPro" id="IPR004090">
    <property type="entry name" value="Chemotax_Me-accpt_rcpt"/>
</dbReference>
<evidence type="ECO:0000259" key="6">
    <source>
        <dbReference type="PROSITE" id="PS50111"/>
    </source>
</evidence>
<dbReference type="EMBL" id="JAXIVS010000002">
    <property type="protein sequence ID" value="MDY7226150.1"/>
    <property type="molecule type" value="Genomic_DNA"/>
</dbReference>
<sequence length="684" mass="73246">MVLRKSLATKLLIALCTTIFLALGLLVWVLNRELSHVAQSEASRIATQEAQHAADLINAQLDEAMIPARTIAQMLLAQKVTGPADRRLADAQLRKILEDNPHLLGIWTVWEPNAFDGKDADFANTPGTDATGRYLPYWNRGAGYIQREVNVDYQHETLGGPSDYYLLPQRSKNEVIMNPFSYTVAGKLTLLTSAIVPIFLDGKFLGVVGADLSLEHIQQEVAKVQPFGTGHALLLSNNAAYASHPSAELRGKPIGTSPAETLMKTTLSSGNKSVGRVHSELLQGEAIEVVVPFRIGRTTTPWALAVFVPLDQVLAPANDLRRFMILYGMLAIGVLAIAVILVVRRITEPLGSLSAVASRIAEGDLTGKIDHRSSDEIGLLAEAFRSMQDRLAQVIGEVREGATVLSSASSQLSMMSQSLSSGTSEQAATAEEMTSNLHRMSSSIGKNADSSRRVEALALQGTSAAEECSRAVSETVEAMKQIASRISVIDEIAYQTNLLALNAAIEAARAGTHGLGFAVVASEVRKLAEGSQSSAKQIVALTTSSVKIAERSGALLRGLVPSIGATTELVKDVATLSHEQASGVGQLSRAMVALNETTQQSASAAEELSGMAEELATQAETLLQRMSFFRVTEPHPREEGTARPGEPLFALGRPGAPLSHLSNQRQLPEPPRNEVLAKNELRAD</sequence>
<dbReference type="InterPro" id="IPR004089">
    <property type="entry name" value="MCPsignal_dom"/>
</dbReference>
<dbReference type="RefSeq" id="WP_321544871.1">
    <property type="nucleotide sequence ID" value="NZ_JAXIVS010000002.1"/>
</dbReference>
<keyword evidence="1" id="KW-0145">Chemotaxis</keyword>
<dbReference type="InterPro" id="IPR051310">
    <property type="entry name" value="MCP_chemotaxis"/>
</dbReference>
<dbReference type="Pfam" id="PF00672">
    <property type="entry name" value="HAMP"/>
    <property type="match status" value="1"/>
</dbReference>
<accession>A0ABU5H211</accession>
<dbReference type="Pfam" id="PF00015">
    <property type="entry name" value="MCPsignal"/>
    <property type="match status" value="1"/>
</dbReference>
<protein>
    <submittedName>
        <fullName evidence="8">Methyl-accepting chemotaxis protein</fullName>
    </submittedName>
</protein>
<feature type="domain" description="Methyl-accepting transducer" evidence="6">
    <location>
        <begin position="401"/>
        <end position="616"/>
    </location>
</feature>
<gene>
    <name evidence="8" type="ORF">SYV04_07130</name>
</gene>
<dbReference type="Gene3D" id="6.10.340.10">
    <property type="match status" value="1"/>
</dbReference>
<keyword evidence="5" id="KW-1133">Transmembrane helix</keyword>
<feature type="domain" description="HAMP" evidence="7">
    <location>
        <begin position="344"/>
        <end position="396"/>
    </location>
</feature>
<dbReference type="PROSITE" id="PS50885">
    <property type="entry name" value="HAMP"/>
    <property type="match status" value="1"/>
</dbReference>
<keyword evidence="5" id="KW-0812">Transmembrane</keyword>
<keyword evidence="5" id="KW-0472">Membrane</keyword>
<dbReference type="PANTHER" id="PTHR43531:SF11">
    <property type="entry name" value="METHYL-ACCEPTING CHEMOTAXIS PROTEIN 3"/>
    <property type="match status" value="1"/>
</dbReference>